<dbReference type="Proteomes" id="UP000568380">
    <property type="component" value="Unassembled WGS sequence"/>
</dbReference>
<sequence length="273" mass="30405">MPNHRHPVLALALAVLLSGCTPAPAVPSRPPTSPKLLRESLTADCMKRRGFTYRMAVATPTPDPLNDGDYPAVVADRKKYGFRIFAPLVDPVDAKLAVEADSNDVLADALSPTQQKAYREAMSTCYVWAAGRALGRKVTSHDDLNKQITDALDAALSQEFDGDPRMVGLARKYASCLAARGRPVGDVRPSKIKWQVRQTVNNQLWALGRRQQAEPVPGRRYYPNLTRAEAEPYFREEVRAAVDDIECGEKFHLAFQPRAKRVQDRIGYTWGFQ</sequence>
<gene>
    <name evidence="2" type="ORF">HNR40_001957</name>
</gene>
<dbReference type="PROSITE" id="PS51257">
    <property type="entry name" value="PROKAR_LIPOPROTEIN"/>
    <property type="match status" value="1"/>
</dbReference>
<keyword evidence="1" id="KW-0732">Signal</keyword>
<dbReference type="AlphaFoldDB" id="A0A7W8EEK2"/>
<protein>
    <recommendedName>
        <fullName evidence="4">Septum formation-related domain-containing protein</fullName>
    </recommendedName>
</protein>
<reference evidence="2 3" key="1">
    <citation type="submission" date="2020-08" db="EMBL/GenBank/DDBJ databases">
        <title>Genomic Encyclopedia of Type Strains, Phase IV (KMG-IV): sequencing the most valuable type-strain genomes for metagenomic binning, comparative biology and taxonomic classification.</title>
        <authorList>
            <person name="Goeker M."/>
        </authorList>
    </citation>
    <scope>NUCLEOTIDE SEQUENCE [LARGE SCALE GENOMIC DNA]</scope>
    <source>
        <strain evidence="2 3">DSM 45385</strain>
    </source>
</reference>
<accession>A0A7W8EEK2</accession>
<evidence type="ECO:0008006" key="4">
    <source>
        <dbReference type="Google" id="ProtNLM"/>
    </source>
</evidence>
<proteinExistence type="predicted"/>
<evidence type="ECO:0000256" key="1">
    <source>
        <dbReference type="SAM" id="SignalP"/>
    </source>
</evidence>
<comment type="caution">
    <text evidence="2">The sequence shown here is derived from an EMBL/GenBank/DDBJ whole genome shotgun (WGS) entry which is preliminary data.</text>
</comment>
<feature type="chain" id="PRO_5031464589" description="Septum formation-related domain-containing protein" evidence="1">
    <location>
        <begin position="26"/>
        <end position="273"/>
    </location>
</feature>
<keyword evidence="3" id="KW-1185">Reference proteome</keyword>
<dbReference type="RefSeq" id="WP_184959938.1">
    <property type="nucleotide sequence ID" value="NZ_JACHIN010000002.1"/>
</dbReference>
<dbReference type="EMBL" id="JACHIN010000002">
    <property type="protein sequence ID" value="MBB5076493.1"/>
    <property type="molecule type" value="Genomic_DNA"/>
</dbReference>
<organism evidence="2 3">
    <name type="scientific">Nonomuraea endophytica</name>
    <dbReference type="NCBI Taxonomy" id="714136"/>
    <lineage>
        <taxon>Bacteria</taxon>
        <taxon>Bacillati</taxon>
        <taxon>Actinomycetota</taxon>
        <taxon>Actinomycetes</taxon>
        <taxon>Streptosporangiales</taxon>
        <taxon>Streptosporangiaceae</taxon>
        <taxon>Nonomuraea</taxon>
    </lineage>
</organism>
<evidence type="ECO:0000313" key="3">
    <source>
        <dbReference type="Proteomes" id="UP000568380"/>
    </source>
</evidence>
<evidence type="ECO:0000313" key="2">
    <source>
        <dbReference type="EMBL" id="MBB5076493.1"/>
    </source>
</evidence>
<name>A0A7W8EEK2_9ACTN</name>
<feature type="signal peptide" evidence="1">
    <location>
        <begin position="1"/>
        <end position="25"/>
    </location>
</feature>